<evidence type="ECO:0000313" key="14">
    <source>
        <dbReference type="EMBL" id="MET7029039.1"/>
    </source>
</evidence>
<evidence type="ECO:0000256" key="9">
    <source>
        <dbReference type="ARBA" id="ARBA00022801"/>
    </source>
</evidence>
<dbReference type="Pfam" id="PF17900">
    <property type="entry name" value="Peptidase_M1_N"/>
    <property type="match status" value="1"/>
</dbReference>
<evidence type="ECO:0000259" key="12">
    <source>
        <dbReference type="Pfam" id="PF01433"/>
    </source>
</evidence>
<dbReference type="InterPro" id="IPR045357">
    <property type="entry name" value="Aminopeptidase_N-like_N"/>
</dbReference>
<reference evidence="14 15" key="1">
    <citation type="submission" date="2024-07" db="EMBL/GenBank/DDBJ databases">
        <title>The genome sequence of type strain Sediminicola luteus GDMCC 1.2596T.</title>
        <authorList>
            <person name="Liu Y."/>
        </authorList>
    </citation>
    <scope>NUCLEOTIDE SEQUENCE [LARGE SCALE GENOMIC DNA]</scope>
    <source>
        <strain evidence="14 15">GDMCC 1.2596</strain>
    </source>
</reference>
<dbReference type="InterPro" id="IPR050344">
    <property type="entry name" value="Peptidase_M1_aminopeptidases"/>
</dbReference>
<dbReference type="SUPFAM" id="SSF55486">
    <property type="entry name" value="Metalloproteases ('zincins'), catalytic domain"/>
    <property type="match status" value="1"/>
</dbReference>
<keyword evidence="15" id="KW-1185">Reference proteome</keyword>
<dbReference type="PRINTS" id="PR00756">
    <property type="entry name" value="ALADIPTASE"/>
</dbReference>
<dbReference type="InterPro" id="IPR014782">
    <property type="entry name" value="Peptidase_M1_dom"/>
</dbReference>
<feature type="domain" description="Aminopeptidase N-like N-terminal" evidence="13">
    <location>
        <begin position="28"/>
        <end position="194"/>
    </location>
</feature>
<evidence type="ECO:0000259" key="13">
    <source>
        <dbReference type="Pfam" id="PF17900"/>
    </source>
</evidence>
<dbReference type="Pfam" id="PF01433">
    <property type="entry name" value="Peptidase_M1"/>
    <property type="match status" value="1"/>
</dbReference>
<sequence length="692" mass="80369">MQKVFLSILLCFFQISFAQRQDKVDFTHADVSVTIDPHSQEITGSVHYTFKTHEKVSSFFMDAKAMEFSTVLLNDKKVKYTIEGNKITLIKNLRKNSTNKLLLNYKVKPFQAVYFVGWDQKDHNPQIWTQGQGKYTSHWLPSFDDMTEKVEFDLQLTFDKKYEVIANGVLKTTSISGDLKTWNYDMAAPMSSYLLAFAIGNYTQKEELSNSGIPLEMYYYPSDSSNVEPTYRYSKQIFDFLEGEIGIPYPWQNYKQIPVRDFLYAGMENTGTTIFSDAYVIDSIGFVDRNYVNINAHELAHQWFGNLVTEQDASHHWLQEGFATYYAYLSEKEVFGDDHFYWKLYETAQQLKELSIAGKGEALTDSKASSLTFYEKGAWVLFMLREQVGEKDYKKGIEEYLRKYEFQNVTIPQFMASMEAASGLDLTEFERIWLENTEFPFELAMESLRKHSPSIATFFELQRELMTTKGANEAIINRFWNGSDSDFLKIAILQHYHTSLSESFLRKVIKEGSGRVRQALAINTPKVTKGLKSDFESLLDDTSYVSKENALYKLWIYFPEDRGVYLDKIESCIGLPNKNVRLLWLTLAMITKDYQPENKSDFYTELSGYTASNYSIEVRQGAFQYLSDTVGLSDQNLLDLVNACLHHSWQFKKFSRDLLDQLLESENYKKRFNVLKEKLNTEELRYINSKTS</sequence>
<keyword evidence="11" id="KW-0482">Metalloprotease</keyword>
<name>A0ABV2TXL1_9FLAO</name>
<gene>
    <name evidence="14" type="ORF">ABXZ32_06520</name>
</gene>
<dbReference type="InterPro" id="IPR027268">
    <property type="entry name" value="Peptidase_M4/M1_CTD_sf"/>
</dbReference>
<keyword evidence="7" id="KW-0645">Protease</keyword>
<evidence type="ECO:0000256" key="4">
    <source>
        <dbReference type="ARBA" id="ARBA00012564"/>
    </source>
</evidence>
<keyword evidence="8" id="KW-0479">Metal-binding</keyword>
<evidence type="ECO:0000256" key="6">
    <source>
        <dbReference type="ARBA" id="ARBA00022438"/>
    </source>
</evidence>
<evidence type="ECO:0000256" key="1">
    <source>
        <dbReference type="ARBA" id="ARBA00000098"/>
    </source>
</evidence>
<dbReference type="GO" id="GO:0004177">
    <property type="term" value="F:aminopeptidase activity"/>
    <property type="evidence" value="ECO:0007669"/>
    <property type="project" value="UniProtKB-KW"/>
</dbReference>
<dbReference type="InterPro" id="IPR042097">
    <property type="entry name" value="Aminopeptidase_N-like_N_sf"/>
</dbReference>
<accession>A0ABV2TXL1</accession>
<dbReference type="RefSeq" id="WP_354617865.1">
    <property type="nucleotide sequence ID" value="NZ_JBEWYP010000003.1"/>
</dbReference>
<protein>
    <recommendedName>
        <fullName evidence="5">Aminopeptidase N</fullName>
        <ecNumber evidence="4">3.4.11.2</ecNumber>
    </recommendedName>
</protein>
<dbReference type="PANTHER" id="PTHR11533:SF174">
    <property type="entry name" value="PUROMYCIN-SENSITIVE AMINOPEPTIDASE-RELATED"/>
    <property type="match status" value="1"/>
</dbReference>
<dbReference type="Proteomes" id="UP001549773">
    <property type="component" value="Unassembled WGS sequence"/>
</dbReference>
<evidence type="ECO:0000256" key="5">
    <source>
        <dbReference type="ARBA" id="ARBA00015611"/>
    </source>
</evidence>
<keyword evidence="10" id="KW-0862">Zinc</keyword>
<dbReference type="SUPFAM" id="SSF63737">
    <property type="entry name" value="Leukotriene A4 hydrolase N-terminal domain"/>
    <property type="match status" value="1"/>
</dbReference>
<proteinExistence type="inferred from homology"/>
<evidence type="ECO:0000256" key="10">
    <source>
        <dbReference type="ARBA" id="ARBA00022833"/>
    </source>
</evidence>
<dbReference type="InterPro" id="IPR001930">
    <property type="entry name" value="Peptidase_M1"/>
</dbReference>
<evidence type="ECO:0000256" key="7">
    <source>
        <dbReference type="ARBA" id="ARBA00022670"/>
    </source>
</evidence>
<dbReference type="EMBL" id="JBEWYP010000003">
    <property type="protein sequence ID" value="MET7029039.1"/>
    <property type="molecule type" value="Genomic_DNA"/>
</dbReference>
<comment type="similarity">
    <text evidence="3">Belongs to the peptidase M1 family.</text>
</comment>
<comment type="catalytic activity">
    <reaction evidence="1">
        <text>Release of an N-terminal amino acid, Xaa-|-Yaa- from a peptide, amide or arylamide. Xaa is preferably Ala, but may be most amino acids including Pro (slow action). When a terminal hydrophobic residue is followed by a prolyl residue, the two may be released as an intact Xaa-Pro dipeptide.</text>
        <dbReference type="EC" id="3.4.11.2"/>
    </reaction>
</comment>
<evidence type="ECO:0000256" key="3">
    <source>
        <dbReference type="ARBA" id="ARBA00010136"/>
    </source>
</evidence>
<keyword evidence="9 14" id="KW-0378">Hydrolase</keyword>
<evidence type="ECO:0000256" key="11">
    <source>
        <dbReference type="ARBA" id="ARBA00023049"/>
    </source>
</evidence>
<comment type="cofactor">
    <cofactor evidence="2">
        <name>Zn(2+)</name>
        <dbReference type="ChEBI" id="CHEBI:29105"/>
    </cofactor>
</comment>
<dbReference type="CDD" id="cd09603">
    <property type="entry name" value="M1_APN_like"/>
    <property type="match status" value="1"/>
</dbReference>
<keyword evidence="6 14" id="KW-0031">Aminopeptidase</keyword>
<dbReference type="Gene3D" id="1.10.390.10">
    <property type="entry name" value="Neutral Protease Domain 2"/>
    <property type="match status" value="1"/>
</dbReference>
<dbReference type="EC" id="3.4.11.2" evidence="4"/>
<feature type="domain" description="Peptidase M1 membrane alanine aminopeptidase" evidence="12">
    <location>
        <begin position="234"/>
        <end position="433"/>
    </location>
</feature>
<dbReference type="Gene3D" id="2.60.40.1730">
    <property type="entry name" value="tricorn interacting facor f3 domain"/>
    <property type="match status" value="1"/>
</dbReference>
<evidence type="ECO:0000313" key="15">
    <source>
        <dbReference type="Proteomes" id="UP001549773"/>
    </source>
</evidence>
<evidence type="ECO:0000256" key="2">
    <source>
        <dbReference type="ARBA" id="ARBA00001947"/>
    </source>
</evidence>
<dbReference type="PANTHER" id="PTHR11533">
    <property type="entry name" value="PROTEASE M1 ZINC METALLOPROTEASE"/>
    <property type="match status" value="1"/>
</dbReference>
<evidence type="ECO:0000256" key="8">
    <source>
        <dbReference type="ARBA" id="ARBA00022723"/>
    </source>
</evidence>
<organism evidence="14 15">
    <name type="scientific">Sediminicola luteus</name>
    <dbReference type="NCBI Taxonomy" id="319238"/>
    <lineage>
        <taxon>Bacteria</taxon>
        <taxon>Pseudomonadati</taxon>
        <taxon>Bacteroidota</taxon>
        <taxon>Flavobacteriia</taxon>
        <taxon>Flavobacteriales</taxon>
        <taxon>Flavobacteriaceae</taxon>
        <taxon>Sediminicola</taxon>
    </lineage>
</organism>
<comment type="caution">
    <text evidence="14">The sequence shown here is derived from an EMBL/GenBank/DDBJ whole genome shotgun (WGS) entry which is preliminary data.</text>
</comment>